<evidence type="ECO:0000313" key="2">
    <source>
        <dbReference type="Proteomes" id="UP000828390"/>
    </source>
</evidence>
<comment type="caution">
    <text evidence="1">The sequence shown here is derived from an EMBL/GenBank/DDBJ whole genome shotgun (WGS) entry which is preliminary data.</text>
</comment>
<reference evidence="1" key="2">
    <citation type="submission" date="2020-11" db="EMBL/GenBank/DDBJ databases">
        <authorList>
            <person name="McCartney M.A."/>
            <person name="Auch B."/>
            <person name="Kono T."/>
            <person name="Mallez S."/>
            <person name="Becker A."/>
            <person name="Gohl D.M."/>
            <person name="Silverstein K.A.T."/>
            <person name="Koren S."/>
            <person name="Bechman K.B."/>
            <person name="Herman A."/>
            <person name="Abrahante J.E."/>
            <person name="Garbe J."/>
        </authorList>
    </citation>
    <scope>NUCLEOTIDE SEQUENCE</scope>
    <source>
        <strain evidence="1">Duluth1</strain>
        <tissue evidence="1">Whole animal</tissue>
    </source>
</reference>
<gene>
    <name evidence="1" type="ORF">DPMN_035307</name>
</gene>
<organism evidence="1 2">
    <name type="scientific">Dreissena polymorpha</name>
    <name type="common">Zebra mussel</name>
    <name type="synonym">Mytilus polymorpha</name>
    <dbReference type="NCBI Taxonomy" id="45954"/>
    <lineage>
        <taxon>Eukaryota</taxon>
        <taxon>Metazoa</taxon>
        <taxon>Spiralia</taxon>
        <taxon>Lophotrochozoa</taxon>
        <taxon>Mollusca</taxon>
        <taxon>Bivalvia</taxon>
        <taxon>Autobranchia</taxon>
        <taxon>Heteroconchia</taxon>
        <taxon>Euheterodonta</taxon>
        <taxon>Imparidentia</taxon>
        <taxon>Neoheterodontei</taxon>
        <taxon>Myida</taxon>
        <taxon>Dreissenoidea</taxon>
        <taxon>Dreissenidae</taxon>
        <taxon>Dreissena</taxon>
    </lineage>
</organism>
<dbReference type="EMBL" id="JAIWYP010000002">
    <property type="protein sequence ID" value="KAH3872094.1"/>
    <property type="molecule type" value="Genomic_DNA"/>
</dbReference>
<dbReference type="AlphaFoldDB" id="A0A9D4MAB7"/>
<keyword evidence="2" id="KW-1185">Reference proteome</keyword>
<accession>A0A9D4MAB7</accession>
<dbReference type="Proteomes" id="UP000828390">
    <property type="component" value="Unassembled WGS sequence"/>
</dbReference>
<sequence length="71" mass="8423">MYHFLIGSKYREIPYAWRVSPHNNTSLVVREVCEAIDYEYAHEMLSPLDTEDQRNCLHVIGAYIRCKPYCL</sequence>
<evidence type="ECO:0000313" key="1">
    <source>
        <dbReference type="EMBL" id="KAH3872094.1"/>
    </source>
</evidence>
<protein>
    <submittedName>
        <fullName evidence="1">Uncharacterized protein</fullName>
    </submittedName>
</protein>
<reference evidence="1" key="1">
    <citation type="journal article" date="2019" name="bioRxiv">
        <title>The Genome of the Zebra Mussel, Dreissena polymorpha: A Resource for Invasive Species Research.</title>
        <authorList>
            <person name="McCartney M.A."/>
            <person name="Auch B."/>
            <person name="Kono T."/>
            <person name="Mallez S."/>
            <person name="Zhang Y."/>
            <person name="Obille A."/>
            <person name="Becker A."/>
            <person name="Abrahante J.E."/>
            <person name="Garbe J."/>
            <person name="Badalamenti J.P."/>
            <person name="Herman A."/>
            <person name="Mangelson H."/>
            <person name="Liachko I."/>
            <person name="Sullivan S."/>
            <person name="Sone E.D."/>
            <person name="Koren S."/>
            <person name="Silverstein K.A.T."/>
            <person name="Beckman K.B."/>
            <person name="Gohl D.M."/>
        </authorList>
    </citation>
    <scope>NUCLEOTIDE SEQUENCE</scope>
    <source>
        <strain evidence="1">Duluth1</strain>
        <tissue evidence="1">Whole animal</tissue>
    </source>
</reference>
<name>A0A9D4MAB7_DREPO</name>
<proteinExistence type="predicted"/>